<dbReference type="AlphaFoldDB" id="A0A7J6LMD8"/>
<dbReference type="Proteomes" id="UP000591131">
    <property type="component" value="Unassembled WGS sequence"/>
</dbReference>
<keyword evidence="4" id="KW-1185">Reference proteome</keyword>
<sequence length="756" mass="84481">MAPQKKSVAISRTPKSGSAGFGTGPVSSNGGAGLMVTGGASNETAGGGLRAVVPLNIQVQSSVEKQLMAKMVRLRNQYWTEITEMREKMRNMAPYMTEAVNECLFNEEPRYTFEPDEFMVEEHIDYMRSVVREKIKLVGTKCSAAAKLQIDKTVGALRESRVELAKSQKEVADLEATNEALERKINILKSQMKSQKRSTVAKASAVIGSVDGEAAEMESVSGIGDDDMDPVAQLMEAEDRIRELQMLVNRLEQEKYLAEGHAETQQMLMVGEAAVGSQTQAAEMAQLEEDLRAAKSDAMKWQKELEASDFKLKLAAEDLETLQSKYDAGVGGMERHCKELEAELNATKKSLEKTDTAISSRIEAATKSMEAANKELQRQLAEAMAERERLEKENIRLEKDNESAVKEIEELRGEKEEIKTTLEARVKELADAAKQGGEGSMKDGKRIKELEKQLERANEMLEQLQKRSIQGDSASKNLMEELEGWKKRAESAEEEIAELKEVIKENEAEIGELREAALRKVEEEQDVQDEGIGDEVAEPSEKDEEIEVDLGVTSRISELEEENKRLTLVLVELREKMGEMATKLEQGGVSGGVVDGILEDVGLANFAGRGKVRRATRNVFNRLYEDALRRMKRLGELRERVRTLQEQEFLAIYYSRVGYRTFIGYDSGWMKKRRQRKLVDRQTVGEMKTVTTTSESEIERATPINTNGWSAPGGGTAARVARMFGGGRPRHQGFGGEWGRYFWRLSLVDSYELGNS</sequence>
<organism evidence="3 4">
    <name type="scientific">Perkinsus chesapeaki</name>
    <name type="common">Clam parasite</name>
    <name type="synonym">Perkinsus andrewsi</name>
    <dbReference type="NCBI Taxonomy" id="330153"/>
    <lineage>
        <taxon>Eukaryota</taxon>
        <taxon>Sar</taxon>
        <taxon>Alveolata</taxon>
        <taxon>Perkinsozoa</taxon>
        <taxon>Perkinsea</taxon>
        <taxon>Perkinsida</taxon>
        <taxon>Perkinsidae</taxon>
        <taxon>Perkinsus</taxon>
    </lineage>
</organism>
<evidence type="ECO:0000313" key="4">
    <source>
        <dbReference type="Proteomes" id="UP000591131"/>
    </source>
</evidence>
<gene>
    <name evidence="3" type="ORF">FOL47_007167</name>
</gene>
<keyword evidence="1" id="KW-0175">Coiled coil</keyword>
<protein>
    <submittedName>
        <fullName evidence="3">Uncharacterized protein</fullName>
    </submittedName>
</protein>
<dbReference type="EMBL" id="JAAPAO010000413">
    <property type="protein sequence ID" value="KAF4660438.1"/>
    <property type="molecule type" value="Genomic_DNA"/>
</dbReference>
<evidence type="ECO:0000256" key="1">
    <source>
        <dbReference type="SAM" id="Coils"/>
    </source>
</evidence>
<name>A0A7J6LMD8_PERCH</name>
<proteinExistence type="predicted"/>
<dbReference type="PANTHER" id="PTHR45615:SF80">
    <property type="entry name" value="GRIP DOMAIN-CONTAINING PROTEIN"/>
    <property type="match status" value="1"/>
</dbReference>
<reference evidence="3 4" key="1">
    <citation type="submission" date="2020-04" db="EMBL/GenBank/DDBJ databases">
        <title>Perkinsus chesapeaki whole genome sequence.</title>
        <authorList>
            <person name="Bogema D.R."/>
        </authorList>
    </citation>
    <scope>NUCLEOTIDE SEQUENCE [LARGE SCALE GENOMIC DNA]</scope>
    <source>
        <strain evidence="3">ATCC PRA-425</strain>
    </source>
</reference>
<dbReference type="OrthoDB" id="10520631at2759"/>
<feature type="coiled-coil region" evidence="1">
    <location>
        <begin position="330"/>
        <end position="516"/>
    </location>
</feature>
<feature type="coiled-coil region" evidence="1">
    <location>
        <begin position="157"/>
        <end position="198"/>
    </location>
</feature>
<evidence type="ECO:0000313" key="3">
    <source>
        <dbReference type="EMBL" id="KAF4660438.1"/>
    </source>
</evidence>
<feature type="coiled-coil region" evidence="1">
    <location>
        <begin position="234"/>
        <end position="304"/>
    </location>
</feature>
<accession>A0A7J6LMD8</accession>
<feature type="region of interest" description="Disordered" evidence="2">
    <location>
        <begin position="1"/>
        <end position="28"/>
    </location>
</feature>
<comment type="caution">
    <text evidence="3">The sequence shown here is derived from an EMBL/GenBank/DDBJ whole genome shotgun (WGS) entry which is preliminary data.</text>
</comment>
<dbReference type="PANTHER" id="PTHR45615">
    <property type="entry name" value="MYOSIN HEAVY CHAIN, NON-MUSCLE"/>
    <property type="match status" value="1"/>
</dbReference>
<evidence type="ECO:0000256" key="2">
    <source>
        <dbReference type="SAM" id="MobiDB-lite"/>
    </source>
</evidence>